<name>A0A9D5GYE6_PEA</name>
<protein>
    <recommendedName>
        <fullName evidence="3">Vacuolar protein sorting-associated protein 62</fullName>
    </recommendedName>
</protein>
<dbReference type="AlphaFoldDB" id="A0A9D5GYE6"/>
<evidence type="ECO:0008006" key="3">
    <source>
        <dbReference type="Google" id="ProtNLM"/>
    </source>
</evidence>
<reference evidence="1 2" key="1">
    <citation type="journal article" date="2022" name="Nat. Genet.">
        <title>Improved pea reference genome and pan-genome highlight genomic features and evolutionary characteristics.</title>
        <authorList>
            <person name="Yang T."/>
            <person name="Liu R."/>
            <person name="Luo Y."/>
            <person name="Hu S."/>
            <person name="Wang D."/>
            <person name="Wang C."/>
            <person name="Pandey M.K."/>
            <person name="Ge S."/>
            <person name="Xu Q."/>
            <person name="Li N."/>
            <person name="Li G."/>
            <person name="Huang Y."/>
            <person name="Saxena R.K."/>
            <person name="Ji Y."/>
            <person name="Li M."/>
            <person name="Yan X."/>
            <person name="He Y."/>
            <person name="Liu Y."/>
            <person name="Wang X."/>
            <person name="Xiang C."/>
            <person name="Varshney R.K."/>
            <person name="Ding H."/>
            <person name="Gao S."/>
            <person name="Zong X."/>
        </authorList>
    </citation>
    <scope>NUCLEOTIDE SEQUENCE [LARGE SCALE GENOMIC DNA]</scope>
    <source>
        <strain evidence="1 2">cv. Zhongwan 6</strain>
    </source>
</reference>
<dbReference type="PANTHER" id="PTHR48152:SF3">
    <property type="entry name" value="DUF946 FAMILY PROTEIN (DUF946)"/>
    <property type="match status" value="1"/>
</dbReference>
<sequence length="639" mass="71612">MLRCVRHAWEEQIVCPNLIGKNFFDELLVYWDTLGFKERSKNANKMKASEKGGHLSAVGSIGIAESAVGSIGIVEHARRMLSQVLLSADNKKDLNKTQPEFQSRARPIDYTFKLPITTTSWPEGNGFAGGVLDLGGLEVSLVTTFSKVWSAYDGGPEDQGVSVYDPKDMPEGFSMLGSYCQHNNKPLFGYVLVAKDVSPNTADSALKPPLDYALVFDTTYLSSNQDSTLYIWIPLTPEGYTPIGHVVTTTPEKPPLDKVMCVRSDLTEQCDFSGWIWGRNDYNIYDVTPSIRGTHGPGIRAGTFVGHYGLGDNRTPSVSCLKNLNSISKIMPNEKQIEAILQVYSPNLYLHSDEEYLPSSVNWFFSNGALLYKKGDALNPVPIQQNGTNLPQDQVYDDAYWIDLPVDDENKDRVKQGNLESAESYVHVKPMFGGTFTDIVMWIFYPFNGPARAKLEFLDIKLGKIGEHVGDWEHVTLRISNFDGQLWHMYFSQHAKGEWVDSSKLEFQHDSTKRPNVYASLHGHAAYPHSGLVLNGKDGVGIRDDTEPGSNVMDMGKYVLIFADYLESVEEPAWLNFFREWGPRIDYKLDEELRKLEELLPGKLKEGFENIIKGLPKELLGEEGPTGPKVKITWNGEEI</sequence>
<dbReference type="InterPro" id="IPR009291">
    <property type="entry name" value="Vps62"/>
</dbReference>
<proteinExistence type="predicted"/>
<organism evidence="1 2">
    <name type="scientific">Pisum sativum</name>
    <name type="common">Garden pea</name>
    <name type="synonym">Lathyrus oleraceus</name>
    <dbReference type="NCBI Taxonomy" id="3888"/>
    <lineage>
        <taxon>Eukaryota</taxon>
        <taxon>Viridiplantae</taxon>
        <taxon>Streptophyta</taxon>
        <taxon>Embryophyta</taxon>
        <taxon>Tracheophyta</taxon>
        <taxon>Spermatophyta</taxon>
        <taxon>Magnoliopsida</taxon>
        <taxon>eudicotyledons</taxon>
        <taxon>Gunneridae</taxon>
        <taxon>Pentapetalae</taxon>
        <taxon>rosids</taxon>
        <taxon>fabids</taxon>
        <taxon>Fabales</taxon>
        <taxon>Fabaceae</taxon>
        <taxon>Papilionoideae</taxon>
        <taxon>50 kb inversion clade</taxon>
        <taxon>NPAAA clade</taxon>
        <taxon>Hologalegina</taxon>
        <taxon>IRL clade</taxon>
        <taxon>Fabeae</taxon>
        <taxon>Lathyrus</taxon>
    </lineage>
</organism>
<dbReference type="PANTHER" id="PTHR48152">
    <property type="entry name" value="F1C9.34 PROTEIN"/>
    <property type="match status" value="1"/>
</dbReference>
<evidence type="ECO:0000313" key="2">
    <source>
        <dbReference type="Proteomes" id="UP001058974"/>
    </source>
</evidence>
<dbReference type="Proteomes" id="UP001058974">
    <property type="component" value="Chromosome 1"/>
</dbReference>
<evidence type="ECO:0000313" key="1">
    <source>
        <dbReference type="EMBL" id="KAI5445459.1"/>
    </source>
</evidence>
<dbReference type="Gramene" id="Psat01G0362400-T1">
    <property type="protein sequence ID" value="KAI5445459.1"/>
    <property type="gene ID" value="KIW84_013624"/>
</dbReference>
<dbReference type="Pfam" id="PF06101">
    <property type="entry name" value="Vps62"/>
    <property type="match status" value="1"/>
</dbReference>
<comment type="caution">
    <text evidence="1">The sequence shown here is derived from an EMBL/GenBank/DDBJ whole genome shotgun (WGS) entry which is preliminary data.</text>
</comment>
<keyword evidence="2" id="KW-1185">Reference proteome</keyword>
<gene>
    <name evidence="1" type="ORF">KIW84_013624</name>
</gene>
<dbReference type="EMBL" id="JAMSHJ010000001">
    <property type="protein sequence ID" value="KAI5445459.1"/>
    <property type="molecule type" value="Genomic_DNA"/>
</dbReference>
<accession>A0A9D5GYE6</accession>